<accession>A0A2T4UJ06</accession>
<name>A0A2T4UJ06_9ACTN</name>
<evidence type="ECO:0000313" key="2">
    <source>
        <dbReference type="Proteomes" id="UP000240739"/>
    </source>
</evidence>
<dbReference type="RefSeq" id="WP_107567631.1">
    <property type="nucleotide sequence ID" value="NZ_PYYB01000001.1"/>
</dbReference>
<sequence length="98" mass="9981">MSTSVGPVDQALLPAEIRSGTAQQREAYTAALGFERQLVEQLTKQLSASTEAAGEEEESTSAATQTYKDMLPGALADAVIGAGGLGLAAQISRDVAAA</sequence>
<dbReference type="Proteomes" id="UP000240739">
    <property type="component" value="Unassembled WGS sequence"/>
</dbReference>
<reference evidence="1 2" key="1">
    <citation type="submission" date="2018-03" db="EMBL/GenBank/DDBJ databases">
        <title>Aquarubrobacter algicola gen. nov., sp. nov., a novel actinobacterium isolated from shallow eutrophic lake during the end of cyanobacterial harmful algal blooms.</title>
        <authorList>
            <person name="Chun S.J."/>
        </authorList>
    </citation>
    <scope>NUCLEOTIDE SEQUENCE [LARGE SCALE GENOMIC DNA]</scope>
    <source>
        <strain evidence="1 2">Seoho-28</strain>
    </source>
</reference>
<organism evidence="1 2">
    <name type="scientific">Paraconexibacter algicola</name>
    <dbReference type="NCBI Taxonomy" id="2133960"/>
    <lineage>
        <taxon>Bacteria</taxon>
        <taxon>Bacillati</taxon>
        <taxon>Actinomycetota</taxon>
        <taxon>Thermoleophilia</taxon>
        <taxon>Solirubrobacterales</taxon>
        <taxon>Paraconexibacteraceae</taxon>
        <taxon>Paraconexibacter</taxon>
    </lineage>
</organism>
<protein>
    <recommendedName>
        <fullName evidence="3">Flagellar protein FlgJ N-terminal domain-containing protein</fullName>
    </recommendedName>
</protein>
<gene>
    <name evidence="1" type="ORF">C7Y72_05795</name>
</gene>
<comment type="caution">
    <text evidence="1">The sequence shown here is derived from an EMBL/GenBank/DDBJ whole genome shotgun (WGS) entry which is preliminary data.</text>
</comment>
<proteinExistence type="predicted"/>
<dbReference type="AlphaFoldDB" id="A0A2T4UJ06"/>
<evidence type="ECO:0008006" key="3">
    <source>
        <dbReference type="Google" id="ProtNLM"/>
    </source>
</evidence>
<dbReference type="OrthoDB" id="5244613at2"/>
<dbReference type="EMBL" id="PYYB01000001">
    <property type="protein sequence ID" value="PTL59195.1"/>
    <property type="molecule type" value="Genomic_DNA"/>
</dbReference>
<keyword evidence="2" id="KW-1185">Reference proteome</keyword>
<evidence type="ECO:0000313" key="1">
    <source>
        <dbReference type="EMBL" id="PTL59195.1"/>
    </source>
</evidence>